<evidence type="ECO:0000313" key="3">
    <source>
        <dbReference type="Proteomes" id="UP000644507"/>
    </source>
</evidence>
<evidence type="ECO:0000313" key="2">
    <source>
        <dbReference type="EMBL" id="GHC43186.1"/>
    </source>
</evidence>
<proteinExistence type="predicted"/>
<protein>
    <recommendedName>
        <fullName evidence="4">CHASE2 domain-containing protein</fullName>
    </recommendedName>
</protein>
<reference evidence="2" key="2">
    <citation type="submission" date="2020-09" db="EMBL/GenBank/DDBJ databases">
        <authorList>
            <person name="Sun Q."/>
            <person name="Kim S."/>
        </authorList>
    </citation>
    <scope>NUCLEOTIDE SEQUENCE</scope>
    <source>
        <strain evidence="2">KCTC 12988</strain>
    </source>
</reference>
<dbReference type="Proteomes" id="UP000644507">
    <property type="component" value="Unassembled WGS sequence"/>
</dbReference>
<feature type="transmembrane region" description="Helical" evidence="1">
    <location>
        <begin position="369"/>
        <end position="389"/>
    </location>
</feature>
<dbReference type="EMBL" id="BMXI01000002">
    <property type="protein sequence ID" value="GHC43186.1"/>
    <property type="molecule type" value="Genomic_DNA"/>
</dbReference>
<name>A0A918TET4_9BACT</name>
<reference evidence="2" key="1">
    <citation type="journal article" date="2014" name="Int. J. Syst. Evol. Microbiol.">
        <title>Complete genome sequence of Corynebacterium casei LMG S-19264T (=DSM 44701T), isolated from a smear-ripened cheese.</title>
        <authorList>
            <consortium name="US DOE Joint Genome Institute (JGI-PGF)"/>
            <person name="Walter F."/>
            <person name="Albersmeier A."/>
            <person name="Kalinowski J."/>
            <person name="Ruckert C."/>
        </authorList>
    </citation>
    <scope>NUCLEOTIDE SEQUENCE</scope>
    <source>
        <strain evidence="2">KCTC 12988</strain>
    </source>
</reference>
<comment type="caution">
    <text evidence="2">The sequence shown here is derived from an EMBL/GenBank/DDBJ whole genome shotgun (WGS) entry which is preliminary data.</text>
</comment>
<evidence type="ECO:0008006" key="4">
    <source>
        <dbReference type="Google" id="ProtNLM"/>
    </source>
</evidence>
<evidence type="ECO:0000256" key="1">
    <source>
        <dbReference type="SAM" id="Phobius"/>
    </source>
</evidence>
<gene>
    <name evidence="2" type="ORF">GCM10007100_05330</name>
</gene>
<dbReference type="AlphaFoldDB" id="A0A918TET4"/>
<sequence length="428" mass="47699">MLAALTLEIGLICSLYMGDLPLLRRTEEGVFQTFLSWVRDFDSRQVILETNPEADGWSLRSLEREETGIQNWSFVEVPLEPELFDGHQPKPSEYAILLAKMYQSGARELAFSQPLNWEEAPELELLALDSALRPFSEVLLPLDLSEVPQPEASPAWLTESLVGRMGLIGDASSLPLMNQVMVPPSVSGRSGVEFAFPDFGGRDLQFRAPGRLPVLARWGEDFLLSWPLSLAMRMEGVTPEELIIAPGRSLRLGPDGPVIPLDDFGRAKIDEVEPPLEELPTLSAKSFFPLGEVDLPELSNGAVLIGQTDLRMAEKSQRLVAEARHLLQFPRPGKAESFRRLSLGWEVFLYCEIVLVAIFALYLRPFPQLIALAVLCGGLFFFALGLLNWRGLWTPVLPLVAAMTMSWCLVGYLQQIAHPVRKKKPKVV</sequence>
<accession>A0A918TET4</accession>
<keyword evidence="3" id="KW-1185">Reference proteome</keyword>
<keyword evidence="1" id="KW-1133">Transmembrane helix</keyword>
<keyword evidence="1" id="KW-0812">Transmembrane</keyword>
<feature type="transmembrane region" description="Helical" evidence="1">
    <location>
        <begin position="395"/>
        <end position="413"/>
    </location>
</feature>
<keyword evidence="1" id="KW-0472">Membrane</keyword>
<organism evidence="2 3">
    <name type="scientific">Roseibacillus persicicus</name>
    <dbReference type="NCBI Taxonomy" id="454148"/>
    <lineage>
        <taxon>Bacteria</taxon>
        <taxon>Pseudomonadati</taxon>
        <taxon>Verrucomicrobiota</taxon>
        <taxon>Verrucomicrobiia</taxon>
        <taxon>Verrucomicrobiales</taxon>
        <taxon>Verrucomicrobiaceae</taxon>
        <taxon>Roseibacillus</taxon>
    </lineage>
</organism>
<feature type="transmembrane region" description="Helical" evidence="1">
    <location>
        <begin position="343"/>
        <end position="362"/>
    </location>
</feature>